<gene>
    <name evidence="2" type="ORF">CCACVL1_25443</name>
</gene>
<reference evidence="2 3" key="1">
    <citation type="submission" date="2013-09" db="EMBL/GenBank/DDBJ databases">
        <title>Corchorus capsularis genome sequencing.</title>
        <authorList>
            <person name="Alam M."/>
            <person name="Haque M.S."/>
            <person name="Islam M.S."/>
            <person name="Emdad E.M."/>
            <person name="Islam M.M."/>
            <person name="Ahmed B."/>
            <person name="Halim A."/>
            <person name="Hossen Q.M.M."/>
            <person name="Hossain M.Z."/>
            <person name="Ahmed R."/>
            <person name="Khan M.M."/>
            <person name="Islam R."/>
            <person name="Rashid M.M."/>
            <person name="Khan S.A."/>
            <person name="Rahman M.S."/>
            <person name="Alam M."/>
        </authorList>
    </citation>
    <scope>NUCLEOTIDE SEQUENCE [LARGE SCALE GENOMIC DNA]</scope>
    <source>
        <strain evidence="3">cv. CVL-1</strain>
        <tissue evidence="2">Whole seedling</tissue>
    </source>
</reference>
<dbReference type="EMBL" id="AWWV01014186">
    <property type="protein sequence ID" value="OMO58559.1"/>
    <property type="molecule type" value="Genomic_DNA"/>
</dbReference>
<sequence length="176" mass="19833">MDFSEGEETDEEKDNELKKKALSDGEGSNKEKGMQTKTMEQKWKELAEKKKQAEIAARKQGEAIAKKMIEEAKRKKKVGTNSDKEAEKSKQQGDADKLVQPSTNTLKIADSEVIHSSLQQFAEEDPKFAKAATKTIENFAELIHAHSTRGGRKYKGSNQTGKETYEQIIDRQQSQK</sequence>
<feature type="compositionally biased region" description="Basic and acidic residues" evidence="1">
    <location>
        <begin position="82"/>
        <end position="97"/>
    </location>
</feature>
<name>A0A1R3GKI6_COCAP</name>
<dbReference type="AlphaFoldDB" id="A0A1R3GKI6"/>
<keyword evidence="3" id="KW-1185">Reference proteome</keyword>
<evidence type="ECO:0000313" key="3">
    <source>
        <dbReference type="Proteomes" id="UP000188268"/>
    </source>
</evidence>
<organism evidence="2 3">
    <name type="scientific">Corchorus capsularis</name>
    <name type="common">Jute</name>
    <dbReference type="NCBI Taxonomy" id="210143"/>
    <lineage>
        <taxon>Eukaryota</taxon>
        <taxon>Viridiplantae</taxon>
        <taxon>Streptophyta</taxon>
        <taxon>Embryophyta</taxon>
        <taxon>Tracheophyta</taxon>
        <taxon>Spermatophyta</taxon>
        <taxon>Magnoliopsida</taxon>
        <taxon>eudicotyledons</taxon>
        <taxon>Gunneridae</taxon>
        <taxon>Pentapetalae</taxon>
        <taxon>rosids</taxon>
        <taxon>malvids</taxon>
        <taxon>Malvales</taxon>
        <taxon>Malvaceae</taxon>
        <taxon>Grewioideae</taxon>
        <taxon>Apeibeae</taxon>
        <taxon>Corchorus</taxon>
    </lineage>
</organism>
<feature type="region of interest" description="Disordered" evidence="1">
    <location>
        <begin position="1"/>
        <end position="103"/>
    </location>
</feature>
<evidence type="ECO:0000313" key="2">
    <source>
        <dbReference type="EMBL" id="OMO58559.1"/>
    </source>
</evidence>
<dbReference type="Proteomes" id="UP000188268">
    <property type="component" value="Unassembled WGS sequence"/>
</dbReference>
<feature type="region of interest" description="Disordered" evidence="1">
    <location>
        <begin position="147"/>
        <end position="176"/>
    </location>
</feature>
<protein>
    <submittedName>
        <fullName evidence="2">Uncharacterized protein</fullName>
    </submittedName>
</protein>
<accession>A0A1R3GKI6</accession>
<evidence type="ECO:0000256" key="1">
    <source>
        <dbReference type="SAM" id="MobiDB-lite"/>
    </source>
</evidence>
<proteinExistence type="predicted"/>
<dbReference type="Gramene" id="OMO58559">
    <property type="protein sequence ID" value="OMO58559"/>
    <property type="gene ID" value="CCACVL1_25443"/>
</dbReference>
<feature type="compositionally biased region" description="Acidic residues" evidence="1">
    <location>
        <begin position="1"/>
        <end position="14"/>
    </location>
</feature>
<feature type="compositionally biased region" description="Basic and acidic residues" evidence="1">
    <location>
        <begin position="15"/>
        <end position="73"/>
    </location>
</feature>
<comment type="caution">
    <text evidence="2">The sequence shown here is derived from an EMBL/GenBank/DDBJ whole genome shotgun (WGS) entry which is preliminary data.</text>
</comment>